<sequence>MVLVLSGCTTEKGTRVSSVSFVKLKTGISTMADVRSVIGPPDRVEQRFGEQVWVYRH</sequence>
<feature type="non-terminal residue" evidence="1">
    <location>
        <position position="57"/>
    </location>
</feature>
<dbReference type="EMBL" id="AUZX01004545">
    <property type="protein sequence ID" value="EQD70510.1"/>
    <property type="molecule type" value="Genomic_DNA"/>
</dbReference>
<reference evidence="1" key="2">
    <citation type="journal article" date="2014" name="ISME J.">
        <title>Microbial stratification in low pH oxic and suboxic macroscopic growths along an acid mine drainage.</title>
        <authorList>
            <person name="Mendez-Garcia C."/>
            <person name="Mesa V."/>
            <person name="Sprenger R.R."/>
            <person name="Richter M."/>
            <person name="Diez M.S."/>
            <person name="Solano J."/>
            <person name="Bargiela R."/>
            <person name="Golyshina O.V."/>
            <person name="Manteca A."/>
            <person name="Ramos J.L."/>
            <person name="Gallego J.R."/>
            <person name="Llorente I."/>
            <person name="Martins Dos Santos V.A."/>
            <person name="Jensen O.N."/>
            <person name="Pelaez A.I."/>
            <person name="Sanchez J."/>
            <person name="Ferrer M."/>
        </authorList>
    </citation>
    <scope>NUCLEOTIDE SEQUENCE</scope>
</reference>
<protein>
    <recommendedName>
        <fullName evidence="2">Lipoprotein SmpA/OmlA domain-containing protein</fullName>
    </recommendedName>
</protein>
<gene>
    <name evidence="1" type="ORF">B1A_06250</name>
</gene>
<reference evidence="1" key="1">
    <citation type="submission" date="2013-08" db="EMBL/GenBank/DDBJ databases">
        <authorList>
            <person name="Mendez C."/>
            <person name="Richter M."/>
            <person name="Ferrer M."/>
            <person name="Sanchez J."/>
        </authorList>
    </citation>
    <scope>NUCLEOTIDE SEQUENCE</scope>
</reference>
<name>T1CNB2_9ZZZZ</name>
<organism evidence="1">
    <name type="scientific">mine drainage metagenome</name>
    <dbReference type="NCBI Taxonomy" id="410659"/>
    <lineage>
        <taxon>unclassified sequences</taxon>
        <taxon>metagenomes</taxon>
        <taxon>ecological metagenomes</taxon>
    </lineage>
</organism>
<accession>T1CNB2</accession>
<evidence type="ECO:0000313" key="1">
    <source>
        <dbReference type="EMBL" id="EQD70510.1"/>
    </source>
</evidence>
<dbReference type="AlphaFoldDB" id="T1CNB2"/>
<comment type="caution">
    <text evidence="1">The sequence shown here is derived from an EMBL/GenBank/DDBJ whole genome shotgun (WGS) entry which is preliminary data.</text>
</comment>
<proteinExistence type="predicted"/>
<evidence type="ECO:0008006" key="2">
    <source>
        <dbReference type="Google" id="ProtNLM"/>
    </source>
</evidence>